<evidence type="ECO:0000313" key="17">
    <source>
        <dbReference type="EMBL" id="ABD41203.1"/>
    </source>
</evidence>
<dbReference type="GO" id="GO:0003887">
    <property type="term" value="F:DNA-directed DNA polymerase activity"/>
    <property type="evidence" value="ECO:0007669"/>
    <property type="project" value="UniProtKB-UniRule"/>
</dbReference>
<keyword evidence="8 15" id="KW-0479">Metal-binding</keyword>
<comment type="subunit">
    <text evidence="15">Monomer.</text>
</comment>
<dbReference type="SUPFAM" id="SSF56672">
    <property type="entry name" value="DNA/RNA polymerases"/>
    <property type="match status" value="1"/>
</dbReference>
<evidence type="ECO:0000313" key="18">
    <source>
        <dbReference type="Proteomes" id="UP000001941"/>
    </source>
</evidence>
<keyword evidence="3 15" id="KW-0515">Mutator protein</keyword>
<dbReference type="HAMAP" id="MF_01113">
    <property type="entry name" value="DNApol_IV"/>
    <property type="match status" value="1"/>
</dbReference>
<proteinExistence type="inferred from homology"/>
<keyword evidence="11 15" id="KW-0239">DNA-directed DNA polymerase</keyword>
<dbReference type="Gene3D" id="3.30.1490.100">
    <property type="entry name" value="DNA polymerase, Y-family, little finger domain"/>
    <property type="match status" value="1"/>
</dbReference>
<dbReference type="EC" id="2.7.7.7" evidence="15"/>
<dbReference type="EnsemblBacteria" id="ABD41203">
    <property type="protein sequence ID" value="ABD41203"/>
    <property type="gene ID" value="Mhun_1469"/>
</dbReference>
<comment type="cofactor">
    <cofactor evidence="15">
        <name>Mg(2+)</name>
        <dbReference type="ChEBI" id="CHEBI:18420"/>
    </cofactor>
    <text evidence="15">Binds 2 magnesium ions per subunit.</text>
</comment>
<dbReference type="EMBL" id="CP000254">
    <property type="protein sequence ID" value="ABD41203.1"/>
    <property type="molecule type" value="Genomic_DNA"/>
</dbReference>
<evidence type="ECO:0000259" key="16">
    <source>
        <dbReference type="PROSITE" id="PS50173"/>
    </source>
</evidence>
<dbReference type="InterPro" id="IPR017961">
    <property type="entry name" value="DNA_pol_Y-fam_little_finger"/>
</dbReference>
<keyword evidence="10 15" id="KW-0460">Magnesium</keyword>
<dbReference type="AlphaFoldDB" id="Q2FKS4"/>
<gene>
    <name evidence="15" type="primary">dbh</name>
    <name evidence="17" type="ordered locus">Mhun_1469</name>
</gene>
<evidence type="ECO:0000256" key="7">
    <source>
        <dbReference type="ARBA" id="ARBA00022705"/>
    </source>
</evidence>
<dbReference type="InterPro" id="IPR036775">
    <property type="entry name" value="DNA_pol_Y-fam_lit_finger_sf"/>
</dbReference>
<keyword evidence="5 15" id="KW-0808">Transferase</keyword>
<reference evidence="18" key="1">
    <citation type="journal article" date="2016" name="Stand. Genomic Sci.">
        <title>Complete genome sequence of Methanospirillum hungatei type strain JF1.</title>
        <authorList>
            <person name="Gunsalus R.P."/>
            <person name="Cook L.E."/>
            <person name="Crable B."/>
            <person name="Rohlin L."/>
            <person name="McDonald E."/>
            <person name="Mouttaki H."/>
            <person name="Sieber J.R."/>
            <person name="Poweleit N."/>
            <person name="Zhou H."/>
            <person name="Lapidus A.L."/>
            <person name="Daligault H.E."/>
            <person name="Land M."/>
            <person name="Gilna P."/>
            <person name="Ivanova N."/>
            <person name="Kyrpides N."/>
            <person name="Culley D.E."/>
            <person name="McInerney M.J."/>
        </authorList>
    </citation>
    <scope>NUCLEOTIDE SEQUENCE [LARGE SCALE GENOMIC DNA]</scope>
    <source>
        <strain evidence="18">ATCC 27890 / DSM 864 / NBRC 100397 / JF-1</strain>
    </source>
</reference>
<dbReference type="InterPro" id="IPR050116">
    <property type="entry name" value="DNA_polymerase-Y"/>
</dbReference>
<keyword evidence="12 15" id="KW-0238">DNA-binding</keyword>
<evidence type="ECO:0000256" key="11">
    <source>
        <dbReference type="ARBA" id="ARBA00022932"/>
    </source>
</evidence>
<feature type="active site" evidence="15">
    <location>
        <position position="121"/>
    </location>
</feature>
<dbReference type="InterPro" id="IPR043128">
    <property type="entry name" value="Rev_trsase/Diguanyl_cyclase"/>
</dbReference>
<dbReference type="KEGG" id="mhu:Mhun_1469"/>
<dbReference type="GO" id="GO:0003684">
    <property type="term" value="F:damaged DNA binding"/>
    <property type="evidence" value="ECO:0007669"/>
    <property type="project" value="InterPro"/>
</dbReference>
<dbReference type="PROSITE" id="PS50173">
    <property type="entry name" value="UMUC"/>
    <property type="match status" value="1"/>
</dbReference>
<dbReference type="InterPro" id="IPR024728">
    <property type="entry name" value="PolY_HhH_motif"/>
</dbReference>
<dbReference type="Gene3D" id="1.10.150.20">
    <property type="entry name" value="5' to 3' exonuclease, C-terminal subdomain"/>
    <property type="match status" value="1"/>
</dbReference>
<dbReference type="Pfam" id="PF11799">
    <property type="entry name" value="IMS_C"/>
    <property type="match status" value="1"/>
</dbReference>
<evidence type="ECO:0000256" key="2">
    <source>
        <dbReference type="ARBA" id="ARBA00010945"/>
    </source>
</evidence>
<dbReference type="Gene3D" id="3.40.1170.60">
    <property type="match status" value="1"/>
</dbReference>
<feature type="domain" description="UmuC" evidence="16">
    <location>
        <begin position="18"/>
        <end position="201"/>
    </location>
</feature>
<dbReference type="CDD" id="cd03586">
    <property type="entry name" value="PolY_Pol_IV_kappa"/>
    <property type="match status" value="1"/>
</dbReference>
<dbReference type="GO" id="GO:0006281">
    <property type="term" value="P:DNA repair"/>
    <property type="evidence" value="ECO:0007669"/>
    <property type="project" value="UniProtKB-UniRule"/>
</dbReference>
<evidence type="ECO:0000256" key="14">
    <source>
        <dbReference type="ARBA" id="ARBA00049244"/>
    </source>
</evidence>
<dbReference type="STRING" id="323259.Mhun_1469"/>
<organism evidence="17 18">
    <name type="scientific">Methanospirillum hungatei JF-1 (strain ATCC 27890 / DSM 864 / NBRC 100397 / JF-1)</name>
    <dbReference type="NCBI Taxonomy" id="323259"/>
    <lineage>
        <taxon>Archaea</taxon>
        <taxon>Methanobacteriati</taxon>
        <taxon>Methanobacteriota</taxon>
        <taxon>Stenosarchaea group</taxon>
        <taxon>Methanomicrobia</taxon>
        <taxon>Methanomicrobiales</taxon>
        <taxon>Methanospirillaceae</taxon>
        <taxon>Methanospirillum</taxon>
    </lineage>
</organism>
<dbReference type="GO" id="GO:0000287">
    <property type="term" value="F:magnesium ion binding"/>
    <property type="evidence" value="ECO:0007669"/>
    <property type="project" value="UniProtKB-UniRule"/>
</dbReference>
<dbReference type="FunFam" id="3.40.1170.60:FF:000001">
    <property type="entry name" value="DNA polymerase IV"/>
    <property type="match status" value="1"/>
</dbReference>
<dbReference type="GO" id="GO:0005737">
    <property type="term" value="C:cytoplasm"/>
    <property type="evidence" value="ECO:0007669"/>
    <property type="project" value="UniProtKB-SubCell"/>
</dbReference>
<keyword evidence="7 15" id="KW-0235">DNA replication</keyword>
<dbReference type="eggNOG" id="arCOG04582">
    <property type="taxonomic scope" value="Archaea"/>
</dbReference>
<comment type="similarity">
    <text evidence="2 15">Belongs to the DNA polymerase type-Y family.</text>
</comment>
<evidence type="ECO:0000256" key="1">
    <source>
        <dbReference type="ARBA" id="ARBA00004496"/>
    </source>
</evidence>
<dbReference type="Gene3D" id="3.30.70.270">
    <property type="match status" value="1"/>
</dbReference>
<comment type="subcellular location">
    <subcellularLocation>
        <location evidence="1 15">Cytoplasm</location>
    </subcellularLocation>
</comment>
<feature type="site" description="Substrate discrimination" evidence="15">
    <location>
        <position position="27"/>
    </location>
</feature>
<dbReference type="Pfam" id="PF00817">
    <property type="entry name" value="IMS"/>
    <property type="match status" value="1"/>
</dbReference>
<evidence type="ECO:0000256" key="9">
    <source>
        <dbReference type="ARBA" id="ARBA00022763"/>
    </source>
</evidence>
<feature type="binding site" evidence="15">
    <location>
        <position position="22"/>
    </location>
    <ligand>
        <name>Mg(2+)</name>
        <dbReference type="ChEBI" id="CHEBI:18420"/>
    </ligand>
</feature>
<dbReference type="GO" id="GO:0042276">
    <property type="term" value="P:error-prone translesion synthesis"/>
    <property type="evidence" value="ECO:0007669"/>
    <property type="project" value="TreeGrafter"/>
</dbReference>
<dbReference type="NCBIfam" id="NF002677">
    <property type="entry name" value="PRK02406.1"/>
    <property type="match status" value="1"/>
</dbReference>
<dbReference type="InParanoid" id="Q2FKS4"/>
<evidence type="ECO:0000256" key="15">
    <source>
        <dbReference type="HAMAP-Rule" id="MF_01113"/>
    </source>
</evidence>
<dbReference type="RefSeq" id="WP_011448472.1">
    <property type="nucleotide sequence ID" value="NC_007796.1"/>
</dbReference>
<dbReference type="PANTHER" id="PTHR11076">
    <property type="entry name" value="DNA REPAIR POLYMERASE UMUC / TRANSFERASE FAMILY MEMBER"/>
    <property type="match status" value="1"/>
</dbReference>
<accession>Q2FKS4</accession>
<evidence type="ECO:0000256" key="10">
    <source>
        <dbReference type="ARBA" id="ARBA00022842"/>
    </source>
</evidence>
<keyword evidence="13 15" id="KW-0234">DNA repair</keyword>
<evidence type="ECO:0000256" key="4">
    <source>
        <dbReference type="ARBA" id="ARBA00022490"/>
    </source>
</evidence>
<comment type="function">
    <text evidence="15">Poorly processive, error-prone DNA polymerase involved in untargeted mutagenesis. Copies undamaged DNA at stalled replication forks, which arise in vivo from mismatched or misaligned primer ends. These misaligned primers can be extended by PolIV. Exhibits no 3'-5' exonuclease (proofreading) activity. May be involved in translesional synthesis.</text>
</comment>
<evidence type="ECO:0000256" key="5">
    <source>
        <dbReference type="ARBA" id="ARBA00022679"/>
    </source>
</evidence>
<name>Q2FKS4_METHJ</name>
<evidence type="ECO:0000256" key="13">
    <source>
        <dbReference type="ARBA" id="ARBA00023204"/>
    </source>
</evidence>
<dbReference type="InterPro" id="IPR043502">
    <property type="entry name" value="DNA/RNA_pol_sf"/>
</dbReference>
<dbReference type="Proteomes" id="UP000001941">
    <property type="component" value="Chromosome"/>
</dbReference>
<dbReference type="GeneID" id="3922077"/>
<dbReference type="PANTHER" id="PTHR11076:SF33">
    <property type="entry name" value="DNA POLYMERASE KAPPA"/>
    <property type="match status" value="1"/>
</dbReference>
<keyword evidence="9 15" id="KW-0227">DNA damage</keyword>
<evidence type="ECO:0000256" key="3">
    <source>
        <dbReference type="ARBA" id="ARBA00022457"/>
    </source>
</evidence>
<dbReference type="InterPro" id="IPR022880">
    <property type="entry name" value="DNApol_IV"/>
</dbReference>
<keyword evidence="4 15" id="KW-0963">Cytoplasm</keyword>
<evidence type="ECO:0000256" key="6">
    <source>
        <dbReference type="ARBA" id="ARBA00022695"/>
    </source>
</evidence>
<protein>
    <recommendedName>
        <fullName evidence="15">DNA polymerase IV</fullName>
        <shortName evidence="15">Pol IV</shortName>
        <ecNumber evidence="15">2.7.7.7</ecNumber>
    </recommendedName>
</protein>
<dbReference type="Pfam" id="PF11798">
    <property type="entry name" value="IMS_HHH"/>
    <property type="match status" value="1"/>
</dbReference>
<keyword evidence="18" id="KW-1185">Reference proteome</keyword>
<dbReference type="SUPFAM" id="SSF100879">
    <property type="entry name" value="Lesion bypass DNA polymerase (Y-family), little finger domain"/>
    <property type="match status" value="1"/>
</dbReference>
<comment type="catalytic activity">
    <reaction evidence="14 15">
        <text>DNA(n) + a 2'-deoxyribonucleoside 5'-triphosphate = DNA(n+1) + diphosphate</text>
        <dbReference type="Rhea" id="RHEA:22508"/>
        <dbReference type="Rhea" id="RHEA-COMP:17339"/>
        <dbReference type="Rhea" id="RHEA-COMP:17340"/>
        <dbReference type="ChEBI" id="CHEBI:33019"/>
        <dbReference type="ChEBI" id="CHEBI:61560"/>
        <dbReference type="ChEBI" id="CHEBI:173112"/>
        <dbReference type="EC" id="2.7.7.7"/>
    </reaction>
</comment>
<dbReference type="GO" id="GO:0006261">
    <property type="term" value="P:DNA-templated DNA replication"/>
    <property type="evidence" value="ECO:0007669"/>
    <property type="project" value="UniProtKB-UniRule"/>
</dbReference>
<feature type="binding site" evidence="15">
    <location>
        <position position="120"/>
    </location>
    <ligand>
        <name>Mg(2+)</name>
        <dbReference type="ChEBI" id="CHEBI:18420"/>
    </ligand>
</feature>
<dbReference type="HOGENOM" id="CLU_012348_1_1_2"/>
<sequence length="368" mass="40854">MDENLIRIHPEMMNEQIILHLDMDSFYASVEIRNNPDLSGKPVVIGADPMQGTGRGVVSTCSYEARAFGIHSAMPISQAYHLCPHAIFIPPHMATYAQVSATIMQILRGIAGEIEQVSIDEAYLDLSCDRSYELAAHHAANIKQVIRNQVGLTCSVGLAPSRIYAKMASEQQKPDGLTVVSPDTLESFLKPLPVGKIPGIGKKSAQVLINAGLQTIGDIARCDIQTLQDMFGSHAVRLHQIARGQDREGLRESGKRRSISREHTFLRDSTSPDEILGSLHTMILSLCHELEEQNIYSRTIGIRIRYTGFITRTKSVTLMQPTREVRVIECAIDGLFTEMWDRSPVRLIGVRFSGLIHPDPVQRSLSDF</sequence>
<evidence type="ECO:0000256" key="12">
    <source>
        <dbReference type="ARBA" id="ARBA00023125"/>
    </source>
</evidence>
<keyword evidence="6 15" id="KW-0548">Nucleotidyltransferase</keyword>
<dbReference type="InterPro" id="IPR001126">
    <property type="entry name" value="UmuC"/>
</dbReference>
<evidence type="ECO:0000256" key="8">
    <source>
        <dbReference type="ARBA" id="ARBA00022723"/>
    </source>
</evidence>